<comment type="caution">
    <text evidence="2">The sequence shown here is derived from an EMBL/GenBank/DDBJ whole genome shotgun (WGS) entry which is preliminary data.</text>
</comment>
<gene>
    <name evidence="2" type="ORF">TCIL3000_0_33530</name>
</gene>
<sequence>MAIFGGGIFPGVDPPNGSMQGPPPQFGAKPQNPPRGNNPRGPNKFRAAKRLPTKPKKKTVPEQNGKKNPQVTAPKAQPPQGGPGGKACRKRRKPGRGAEEPPGGVRLPLRATYGRAPPPPPLPSFSPSFPPSFPPYPANSIKPTHTNPKKKT</sequence>
<feature type="region of interest" description="Disordered" evidence="1">
    <location>
        <begin position="1"/>
        <end position="152"/>
    </location>
</feature>
<dbReference type="VEuPathDB" id="TriTrypDB:TcIL3000_0_33530"/>
<evidence type="ECO:0000313" key="2">
    <source>
        <dbReference type="EMBL" id="CCD12476.1"/>
    </source>
</evidence>
<feature type="compositionally biased region" description="Pro residues" evidence="1">
    <location>
        <begin position="116"/>
        <end position="137"/>
    </location>
</feature>
<reference evidence="3" key="1">
    <citation type="submission" date="2011-07" db="EMBL/GenBank/DDBJ databases">
        <title>Divergent evolution of antigenic variation in African trypanosomes.</title>
        <authorList>
            <person name="Jackson A.P."/>
            <person name="Berry A."/>
            <person name="Allison H.C."/>
            <person name="Burton P."/>
            <person name="Anderson J."/>
            <person name="Aslett M."/>
            <person name="Brown R."/>
            <person name="Corton N."/>
            <person name="Harris D."/>
            <person name="Hauser H."/>
            <person name="Gamble J."/>
            <person name="Gilderthorp R."/>
            <person name="McQuillan J."/>
            <person name="Quail M.A."/>
            <person name="Sanders M."/>
            <person name="Van Tonder A."/>
            <person name="Ginger M.L."/>
            <person name="Donelson J.E."/>
            <person name="Field M.C."/>
            <person name="Barry J.D."/>
            <person name="Berriman M."/>
            <person name="Hertz-Fowler C."/>
        </authorList>
    </citation>
    <scope>NUCLEOTIDE SEQUENCE [LARGE SCALE GENOMIC DNA]</scope>
    <source>
        <strain evidence="3">IL3000</strain>
    </source>
</reference>
<evidence type="ECO:0000256" key="1">
    <source>
        <dbReference type="SAM" id="MobiDB-lite"/>
    </source>
</evidence>
<dbReference type="Proteomes" id="UP000000702">
    <property type="component" value="Unassembled WGS sequence"/>
</dbReference>
<protein>
    <submittedName>
        <fullName evidence="2">WGS project CAEQ00000000 data, annotated contig 1345</fullName>
    </submittedName>
</protein>
<feature type="compositionally biased region" description="Basic residues" evidence="1">
    <location>
        <begin position="46"/>
        <end position="58"/>
    </location>
</feature>
<reference evidence="2 3" key="2">
    <citation type="journal article" date="2012" name="Proc. Natl. Acad. Sci. U.S.A.">
        <title>Antigenic diversity is generated by distinct evolutionary mechanisms in African trypanosome species.</title>
        <authorList>
            <person name="Jackson A.P."/>
            <person name="Berry A."/>
            <person name="Aslett M."/>
            <person name="Allison H.C."/>
            <person name="Burton P."/>
            <person name="Vavrova-Anderson J."/>
            <person name="Brown R."/>
            <person name="Browne H."/>
            <person name="Corton N."/>
            <person name="Hauser H."/>
            <person name="Gamble J."/>
            <person name="Gilderthorp R."/>
            <person name="Marcello L."/>
            <person name="McQuillan J."/>
            <person name="Otto T.D."/>
            <person name="Quail M.A."/>
            <person name="Sanders M.J."/>
            <person name="van Tonder A."/>
            <person name="Ginger M.L."/>
            <person name="Field M.C."/>
            <person name="Barry J.D."/>
            <person name="Hertz-Fowler C."/>
            <person name="Berriman M."/>
        </authorList>
    </citation>
    <scope>NUCLEOTIDE SEQUENCE [LARGE SCALE GENOMIC DNA]</scope>
    <source>
        <strain evidence="2 3">IL3000</strain>
    </source>
</reference>
<organism evidence="2 3">
    <name type="scientific">Trypanosoma congolense (strain IL3000)</name>
    <dbReference type="NCBI Taxonomy" id="1068625"/>
    <lineage>
        <taxon>Eukaryota</taxon>
        <taxon>Discoba</taxon>
        <taxon>Euglenozoa</taxon>
        <taxon>Kinetoplastea</taxon>
        <taxon>Metakinetoplastina</taxon>
        <taxon>Trypanosomatida</taxon>
        <taxon>Trypanosomatidae</taxon>
        <taxon>Trypanosoma</taxon>
        <taxon>Nannomonas</taxon>
    </lineage>
</organism>
<accession>F9W5M4</accession>
<dbReference type="EMBL" id="CAEQ01000735">
    <property type="protein sequence ID" value="CCD12476.1"/>
    <property type="molecule type" value="Genomic_DNA"/>
</dbReference>
<keyword evidence="3" id="KW-1185">Reference proteome</keyword>
<name>F9W5M4_TRYCI</name>
<dbReference type="AlphaFoldDB" id="F9W5M4"/>
<proteinExistence type="predicted"/>
<evidence type="ECO:0000313" key="3">
    <source>
        <dbReference type="Proteomes" id="UP000000702"/>
    </source>
</evidence>